<reference evidence="2 3" key="1">
    <citation type="journal article" date="2019" name="Int. J. Syst. Evol. Microbiol.">
        <title>The Global Catalogue of Microorganisms (GCM) 10K type strain sequencing project: providing services to taxonomists for standard genome sequencing and annotation.</title>
        <authorList>
            <consortium name="The Broad Institute Genomics Platform"/>
            <consortium name="The Broad Institute Genome Sequencing Center for Infectious Disease"/>
            <person name="Wu L."/>
            <person name="Ma J."/>
        </authorList>
    </citation>
    <scope>NUCLEOTIDE SEQUENCE [LARGE SCALE GENOMIC DNA]</scope>
    <source>
        <strain evidence="2 3">SYNS20</strain>
    </source>
</reference>
<evidence type="ECO:0000313" key="2">
    <source>
        <dbReference type="EMBL" id="MFC6785926.1"/>
    </source>
</evidence>
<keyword evidence="1" id="KW-0472">Membrane</keyword>
<dbReference type="RefSeq" id="WP_284062743.1">
    <property type="nucleotide sequence ID" value="NZ_CP126158.1"/>
</dbReference>
<dbReference type="EMBL" id="JBHSWX010000012">
    <property type="protein sequence ID" value="MFC6785926.1"/>
    <property type="molecule type" value="Genomic_DNA"/>
</dbReference>
<evidence type="ECO:0000256" key="1">
    <source>
        <dbReference type="SAM" id="Phobius"/>
    </source>
</evidence>
<keyword evidence="1" id="KW-1133">Transmembrane helix</keyword>
<gene>
    <name evidence="2" type="ORF">ACFQFD_08035</name>
</gene>
<dbReference type="AlphaFoldDB" id="A0ABD5TBI0"/>
<protein>
    <submittedName>
        <fullName evidence="2">DUF2391 domain-containing protein</fullName>
    </submittedName>
</protein>
<comment type="caution">
    <text evidence="2">The sequence shown here is derived from an EMBL/GenBank/DDBJ whole genome shotgun (WGS) entry which is preliminary data.</text>
</comment>
<name>A0ABD5TBI0_9EURY</name>
<feature type="transmembrane region" description="Helical" evidence="1">
    <location>
        <begin position="82"/>
        <end position="104"/>
    </location>
</feature>
<accession>A0ABD5TBI0</accession>
<sequence length="136" mass="13954">MGKRPVRFDLADISQQAVGASLIAGGLLIPGDVWVIAAGMSLMQAVGAVALALALTYVALYTAVERRDPAAERSVAGLPLRFLSTIAIAIATSLLFVALYGLPVEGTHSTIETTKAVLVATFFTVLVAAAADAAVE</sequence>
<keyword evidence="3" id="KW-1185">Reference proteome</keyword>
<feature type="transmembrane region" description="Helical" evidence="1">
    <location>
        <begin position="116"/>
        <end position="135"/>
    </location>
</feature>
<proteinExistence type="predicted"/>
<dbReference type="Proteomes" id="UP001596443">
    <property type="component" value="Unassembled WGS sequence"/>
</dbReference>
<evidence type="ECO:0000313" key="3">
    <source>
        <dbReference type="Proteomes" id="UP001596443"/>
    </source>
</evidence>
<feature type="transmembrane region" description="Helical" evidence="1">
    <location>
        <begin position="34"/>
        <end position="61"/>
    </location>
</feature>
<dbReference type="GeneID" id="81208988"/>
<organism evidence="2 3">
    <name type="scientific">Halobaculum halobium</name>
    <dbReference type="NCBI Taxonomy" id="3032281"/>
    <lineage>
        <taxon>Archaea</taxon>
        <taxon>Methanobacteriati</taxon>
        <taxon>Methanobacteriota</taxon>
        <taxon>Stenosarchaea group</taxon>
        <taxon>Halobacteria</taxon>
        <taxon>Halobacteriales</taxon>
        <taxon>Haloferacaceae</taxon>
        <taxon>Halobaculum</taxon>
    </lineage>
</organism>
<keyword evidence="1" id="KW-0812">Transmembrane</keyword>